<gene>
    <name evidence="10" type="ORF">J2X09_001538</name>
</gene>
<comment type="similarity">
    <text evidence="6">Belongs to the ABC-4 integral membrane protein family.</text>
</comment>
<reference evidence="10 11" key="1">
    <citation type="submission" date="2023-07" db="EMBL/GenBank/DDBJ databases">
        <title>Sorghum-associated microbial communities from plants grown in Nebraska, USA.</title>
        <authorList>
            <person name="Schachtman D."/>
        </authorList>
    </citation>
    <scope>NUCLEOTIDE SEQUENCE [LARGE SCALE GENOMIC DNA]</scope>
    <source>
        <strain evidence="10 11">BE240</strain>
    </source>
</reference>
<evidence type="ECO:0000259" key="8">
    <source>
        <dbReference type="Pfam" id="PF02687"/>
    </source>
</evidence>
<feature type="transmembrane region" description="Helical" evidence="7">
    <location>
        <begin position="374"/>
        <end position="396"/>
    </location>
</feature>
<evidence type="ECO:0000256" key="2">
    <source>
        <dbReference type="ARBA" id="ARBA00022475"/>
    </source>
</evidence>
<name>A0ABU1V8N3_9BURK</name>
<evidence type="ECO:0000256" key="1">
    <source>
        <dbReference type="ARBA" id="ARBA00004651"/>
    </source>
</evidence>
<accession>A0ABU1V8N3</accession>
<keyword evidence="3 7" id="KW-0812">Transmembrane</keyword>
<feature type="transmembrane region" description="Helical" evidence="7">
    <location>
        <begin position="20"/>
        <end position="38"/>
    </location>
</feature>
<dbReference type="Pfam" id="PF12704">
    <property type="entry name" value="MacB_PCD"/>
    <property type="match status" value="1"/>
</dbReference>
<keyword evidence="11" id="KW-1185">Reference proteome</keyword>
<comment type="caution">
    <text evidence="10">The sequence shown here is derived from an EMBL/GenBank/DDBJ whole genome shotgun (WGS) entry which is preliminary data.</text>
</comment>
<evidence type="ECO:0000313" key="10">
    <source>
        <dbReference type="EMBL" id="MDR7093806.1"/>
    </source>
</evidence>
<dbReference type="PANTHER" id="PTHR30572">
    <property type="entry name" value="MEMBRANE COMPONENT OF TRANSPORTER-RELATED"/>
    <property type="match status" value="1"/>
</dbReference>
<keyword evidence="2" id="KW-1003">Cell membrane</keyword>
<evidence type="ECO:0000313" key="11">
    <source>
        <dbReference type="Proteomes" id="UP001265550"/>
    </source>
</evidence>
<feature type="domain" description="ABC3 transporter permease C-terminal" evidence="8">
    <location>
        <begin position="282"/>
        <end position="396"/>
    </location>
</feature>
<evidence type="ECO:0000256" key="3">
    <source>
        <dbReference type="ARBA" id="ARBA00022692"/>
    </source>
</evidence>
<evidence type="ECO:0000259" key="9">
    <source>
        <dbReference type="Pfam" id="PF12704"/>
    </source>
</evidence>
<dbReference type="InterPro" id="IPR025857">
    <property type="entry name" value="MacB_PCD"/>
</dbReference>
<evidence type="ECO:0000256" key="5">
    <source>
        <dbReference type="ARBA" id="ARBA00023136"/>
    </source>
</evidence>
<dbReference type="Proteomes" id="UP001265550">
    <property type="component" value="Unassembled WGS sequence"/>
</dbReference>
<comment type="subcellular location">
    <subcellularLocation>
        <location evidence="1">Cell membrane</location>
        <topology evidence="1">Multi-pass membrane protein</topology>
    </subcellularLocation>
</comment>
<dbReference type="PANTHER" id="PTHR30572:SF4">
    <property type="entry name" value="ABC TRANSPORTER PERMEASE YTRF"/>
    <property type="match status" value="1"/>
</dbReference>
<evidence type="ECO:0000256" key="4">
    <source>
        <dbReference type="ARBA" id="ARBA00022989"/>
    </source>
</evidence>
<sequence>MNVLSLSWRYLWSRPLATALNLLLLVLGLASLAFVLIARDQVDRAFERDLAGIDVVVGAKGSPMQLILAGVFHLDVPPGNIPLAEAQALAQHPQVAQLIPLSLGDNLNGFRIVGTTHDYPAHYGARLVQGALWNAPLEAVLGAQVAARTGLKPGQAFEGAHGLGVGGSAHGETPYTVTGLLAPCGCVLDRLVLTATESVWRVHDDMHAAANMSEAERAELNEALAEEREITLALVRYRTPLAAVSFPRFINQTTSLQAAAPAVEITRLMSMVGVGTQVLRALASVLLVVAGLSVFIALWNAVRERRADLAMLRMLGAAPSRVATLLLCEALWLAVLACVLGLLAAHGVVALMGEMLMARQSLAISGWQWVPGEAWVPVLAFGVAVVAALLPAIGAYRVDVTQLLDSR</sequence>
<dbReference type="InterPro" id="IPR003838">
    <property type="entry name" value="ABC3_permease_C"/>
</dbReference>
<dbReference type="InterPro" id="IPR050250">
    <property type="entry name" value="Macrolide_Exporter_MacB"/>
</dbReference>
<dbReference type="RefSeq" id="WP_204732327.1">
    <property type="nucleotide sequence ID" value="NZ_JAVDWE010000003.1"/>
</dbReference>
<evidence type="ECO:0000256" key="6">
    <source>
        <dbReference type="ARBA" id="ARBA00038076"/>
    </source>
</evidence>
<evidence type="ECO:0000256" key="7">
    <source>
        <dbReference type="SAM" id="Phobius"/>
    </source>
</evidence>
<keyword evidence="4 7" id="KW-1133">Transmembrane helix</keyword>
<dbReference type="EMBL" id="JAVDWE010000003">
    <property type="protein sequence ID" value="MDR7093806.1"/>
    <property type="molecule type" value="Genomic_DNA"/>
</dbReference>
<proteinExistence type="inferred from homology"/>
<protein>
    <submittedName>
        <fullName evidence="10">ABC transport system permease protein</fullName>
    </submittedName>
</protein>
<keyword evidence="5 7" id="KW-0472">Membrane</keyword>
<dbReference type="Pfam" id="PF02687">
    <property type="entry name" value="FtsX"/>
    <property type="match status" value="1"/>
</dbReference>
<organism evidence="10 11">
    <name type="scientific">Hydrogenophaga laconesensis</name>
    <dbReference type="NCBI Taxonomy" id="1805971"/>
    <lineage>
        <taxon>Bacteria</taxon>
        <taxon>Pseudomonadati</taxon>
        <taxon>Pseudomonadota</taxon>
        <taxon>Betaproteobacteria</taxon>
        <taxon>Burkholderiales</taxon>
        <taxon>Comamonadaceae</taxon>
        <taxon>Hydrogenophaga</taxon>
    </lineage>
</organism>
<feature type="domain" description="MacB-like periplasmic core" evidence="9">
    <location>
        <begin position="18"/>
        <end position="182"/>
    </location>
</feature>
<feature type="transmembrane region" description="Helical" evidence="7">
    <location>
        <begin position="278"/>
        <end position="302"/>
    </location>
</feature>
<feature type="transmembrane region" description="Helical" evidence="7">
    <location>
        <begin position="322"/>
        <end position="353"/>
    </location>
</feature>